<sequence>MEHNYMNEPKLTNRIIEMILGITGSIFGIIGGLIALILTNYDKSYGSELVGLMTIVATSSIILSAITLTLSCLINKRRVLIGIILIVAAIIHIYLLGFFGYLSGILILVAGIIALVRK</sequence>
<accession>A0A7Z1N385</accession>
<evidence type="ECO:0000256" key="1">
    <source>
        <dbReference type="SAM" id="Phobius"/>
    </source>
</evidence>
<dbReference type="RefSeq" id="WP_033079660.1">
    <property type="nucleotide sequence ID" value="NZ_CABMHO010000024.1"/>
</dbReference>
<protein>
    <recommendedName>
        <fullName evidence="6">DUF4064 domain-containing protein</fullName>
    </recommendedName>
</protein>
<feature type="transmembrane region" description="Helical" evidence="1">
    <location>
        <begin position="50"/>
        <end position="72"/>
    </location>
</feature>
<dbReference type="Proteomes" id="UP000238153">
    <property type="component" value="Unassembled WGS sequence"/>
</dbReference>
<evidence type="ECO:0000313" key="4">
    <source>
        <dbReference type="Proteomes" id="UP000238153"/>
    </source>
</evidence>
<keyword evidence="1" id="KW-0472">Membrane</keyword>
<organism evidence="3 4">
    <name type="scientific">Staphylococcus haemolyticus</name>
    <dbReference type="NCBI Taxonomy" id="1283"/>
    <lineage>
        <taxon>Bacteria</taxon>
        <taxon>Bacillati</taxon>
        <taxon>Bacillota</taxon>
        <taxon>Bacilli</taxon>
        <taxon>Bacillales</taxon>
        <taxon>Staphylococcaceae</taxon>
        <taxon>Staphylococcus</taxon>
    </lineage>
</organism>
<dbReference type="EMBL" id="JAVSOO010000003">
    <property type="protein sequence ID" value="MDT4285702.1"/>
    <property type="molecule type" value="Genomic_DNA"/>
</dbReference>
<dbReference type="AlphaFoldDB" id="A0A7Z1N385"/>
<evidence type="ECO:0000313" key="5">
    <source>
        <dbReference type="Proteomes" id="UP001269271"/>
    </source>
</evidence>
<gene>
    <name evidence="3" type="ORF">CV019_08335</name>
    <name evidence="2" type="ORF">RO950_01520</name>
</gene>
<evidence type="ECO:0000313" key="3">
    <source>
        <dbReference type="EMBL" id="PPJ74057.1"/>
    </source>
</evidence>
<dbReference type="Proteomes" id="UP001269271">
    <property type="component" value="Unassembled WGS sequence"/>
</dbReference>
<name>A0A7Z1N385_STAHA</name>
<reference evidence="3 4" key="1">
    <citation type="submission" date="2017-11" db="EMBL/GenBank/DDBJ databases">
        <authorList>
            <person name="Founou R.C."/>
            <person name="Founou L."/>
            <person name="Allam M."/>
            <person name="Ismail A."/>
            <person name="Essack S.Y."/>
        </authorList>
    </citation>
    <scope>NUCLEOTIDE SEQUENCE [LARGE SCALE GENOMIC DNA]</scope>
    <source>
        <strain evidence="3 4">G811N2B1</strain>
    </source>
</reference>
<evidence type="ECO:0000313" key="2">
    <source>
        <dbReference type="EMBL" id="MDT4285702.1"/>
    </source>
</evidence>
<dbReference type="EMBL" id="PGWX01000333">
    <property type="protein sequence ID" value="PPJ74057.1"/>
    <property type="molecule type" value="Genomic_DNA"/>
</dbReference>
<keyword evidence="1" id="KW-1133">Transmembrane helix</keyword>
<feature type="transmembrane region" description="Helical" evidence="1">
    <location>
        <begin position="15"/>
        <end position="38"/>
    </location>
</feature>
<comment type="caution">
    <text evidence="3">The sequence shown here is derived from an EMBL/GenBank/DDBJ whole genome shotgun (WGS) entry which is preliminary data.</text>
</comment>
<feature type="transmembrane region" description="Helical" evidence="1">
    <location>
        <begin position="101"/>
        <end position="117"/>
    </location>
</feature>
<proteinExistence type="predicted"/>
<keyword evidence="5" id="KW-1185">Reference proteome</keyword>
<reference evidence="2 5" key="2">
    <citation type="submission" date="2023-08" db="EMBL/GenBank/DDBJ databases">
        <title>Genomic surveillance of Staphylococcus haemolyticus neonatal outbreak in southern France.</title>
        <authorList>
            <person name="Magnan C."/>
            <person name="Morsli M."/>
            <person name="Thiery B."/>
            <person name="Salipante F."/>
            <person name="Attar J."/>
            <person name="Massimo D.M."/>
            <person name="Ory J."/>
            <person name="Pantel A."/>
            <person name="Lavigne J.-P."/>
        </authorList>
    </citation>
    <scope>NUCLEOTIDE SEQUENCE [LARGE SCALE GENOMIC DNA]</scope>
    <source>
        <strain evidence="2 5">NSH026</strain>
    </source>
</reference>
<evidence type="ECO:0008006" key="6">
    <source>
        <dbReference type="Google" id="ProtNLM"/>
    </source>
</evidence>
<keyword evidence="1" id="KW-0812">Transmembrane</keyword>